<dbReference type="InterPro" id="IPR002577">
    <property type="entry name" value="HTH_HxlR"/>
</dbReference>
<dbReference type="InterPro" id="IPR036388">
    <property type="entry name" value="WH-like_DNA-bd_sf"/>
</dbReference>
<keyword evidence="6" id="KW-1185">Reference proteome</keyword>
<evidence type="ECO:0000256" key="3">
    <source>
        <dbReference type="ARBA" id="ARBA00023163"/>
    </source>
</evidence>
<evidence type="ECO:0000259" key="4">
    <source>
        <dbReference type="PROSITE" id="PS51118"/>
    </source>
</evidence>
<organism evidence="5 6">
    <name type="scientific">Xylanibacter muris</name>
    <dbReference type="NCBI Taxonomy" id="2736290"/>
    <lineage>
        <taxon>Bacteria</taxon>
        <taxon>Pseudomonadati</taxon>
        <taxon>Bacteroidota</taxon>
        <taxon>Bacteroidia</taxon>
        <taxon>Bacteroidales</taxon>
        <taxon>Prevotellaceae</taxon>
        <taxon>Xylanibacter</taxon>
    </lineage>
</organism>
<dbReference type="InterPro" id="IPR036390">
    <property type="entry name" value="WH_DNA-bd_sf"/>
</dbReference>
<dbReference type="RefSeq" id="WP_172276003.1">
    <property type="nucleotide sequence ID" value="NZ_CASGMU010000010.1"/>
</dbReference>
<dbReference type="PROSITE" id="PS51118">
    <property type="entry name" value="HTH_HXLR"/>
    <property type="match status" value="1"/>
</dbReference>
<reference evidence="5 6" key="1">
    <citation type="submission" date="2020-05" db="EMBL/GenBank/DDBJ databases">
        <title>Distinct polysaccharide utilization as determinants for interspecies competition between intestinal Prevotella spp.</title>
        <authorList>
            <person name="Galvez E.J.C."/>
            <person name="Iljazovic A."/>
            <person name="Strowig T."/>
        </authorList>
    </citation>
    <scope>NUCLEOTIDE SEQUENCE [LARGE SCALE GENOMIC DNA]</scope>
    <source>
        <strain evidence="5 6">PMUR</strain>
    </source>
</reference>
<dbReference type="Proteomes" id="UP000714420">
    <property type="component" value="Unassembled WGS sequence"/>
</dbReference>
<dbReference type="PANTHER" id="PTHR33204:SF39">
    <property type="entry name" value="TRANSCRIPTIONAL REGULATORY PROTEIN"/>
    <property type="match status" value="1"/>
</dbReference>
<keyword evidence="1" id="KW-0805">Transcription regulation</keyword>
<dbReference type="Gene3D" id="1.10.10.10">
    <property type="entry name" value="Winged helix-like DNA-binding domain superfamily/Winged helix DNA-binding domain"/>
    <property type="match status" value="1"/>
</dbReference>
<dbReference type="SUPFAM" id="SSF46785">
    <property type="entry name" value="Winged helix' DNA-binding domain"/>
    <property type="match status" value="1"/>
</dbReference>
<keyword evidence="3" id="KW-0804">Transcription</keyword>
<comment type="caution">
    <text evidence="5">The sequence shown here is derived from an EMBL/GenBank/DDBJ whole genome shotgun (WGS) entry which is preliminary data.</text>
</comment>
<evidence type="ECO:0000256" key="2">
    <source>
        <dbReference type="ARBA" id="ARBA00023125"/>
    </source>
</evidence>
<dbReference type="Pfam" id="PF01638">
    <property type="entry name" value="HxlR"/>
    <property type="match status" value="1"/>
</dbReference>
<accession>A0ABX2AQW6</accession>
<protein>
    <submittedName>
        <fullName evidence="5">Helix-turn-helix transcriptional regulator</fullName>
    </submittedName>
</protein>
<sequence>MEDNKHTAIKNTMFPNCPIRNILAMVGDKWSLLIMNELQQHPSPMRFSALRKAIPDISQKVLTTTLRNLEANGFINRKVYPEIPPRTEYSLTPRALSFMEACQPMIQWAMENFSTIIKERAAAPL</sequence>
<name>A0ABX2AQW6_9BACT</name>
<evidence type="ECO:0000256" key="1">
    <source>
        <dbReference type="ARBA" id="ARBA00023015"/>
    </source>
</evidence>
<keyword evidence="2" id="KW-0238">DNA-binding</keyword>
<gene>
    <name evidence="5" type="ORF">HPS56_09840</name>
</gene>
<proteinExistence type="predicted"/>
<evidence type="ECO:0000313" key="5">
    <source>
        <dbReference type="EMBL" id="NPD92637.1"/>
    </source>
</evidence>
<dbReference type="EMBL" id="JABKKF010000009">
    <property type="protein sequence ID" value="NPD92637.1"/>
    <property type="molecule type" value="Genomic_DNA"/>
</dbReference>
<feature type="domain" description="HTH hxlR-type" evidence="4">
    <location>
        <begin position="17"/>
        <end position="117"/>
    </location>
</feature>
<dbReference type="PANTHER" id="PTHR33204">
    <property type="entry name" value="TRANSCRIPTIONAL REGULATOR, MARR FAMILY"/>
    <property type="match status" value="1"/>
</dbReference>
<evidence type="ECO:0000313" key="6">
    <source>
        <dbReference type="Proteomes" id="UP000714420"/>
    </source>
</evidence>